<protein>
    <submittedName>
        <fullName evidence="1">Uncharacterized protein</fullName>
    </submittedName>
</protein>
<dbReference type="EMBL" id="LR796341">
    <property type="protein sequence ID" value="CAB4137241.1"/>
    <property type="molecule type" value="Genomic_DNA"/>
</dbReference>
<reference evidence="1" key="1">
    <citation type="submission" date="2020-04" db="EMBL/GenBank/DDBJ databases">
        <authorList>
            <person name="Chiriac C."/>
            <person name="Salcher M."/>
            <person name="Ghai R."/>
            <person name="Kavagutti S V."/>
        </authorList>
    </citation>
    <scope>NUCLEOTIDE SEQUENCE</scope>
</reference>
<accession>A0A6J5LSW8</accession>
<name>A0A6J5LSW8_9CAUD</name>
<organism evidence="1">
    <name type="scientific">uncultured Caudovirales phage</name>
    <dbReference type="NCBI Taxonomy" id="2100421"/>
    <lineage>
        <taxon>Viruses</taxon>
        <taxon>Duplodnaviria</taxon>
        <taxon>Heunggongvirae</taxon>
        <taxon>Uroviricota</taxon>
        <taxon>Caudoviricetes</taxon>
        <taxon>Peduoviridae</taxon>
        <taxon>Maltschvirus</taxon>
        <taxon>Maltschvirus maltsch</taxon>
    </lineage>
</organism>
<evidence type="ECO:0000313" key="1">
    <source>
        <dbReference type="EMBL" id="CAB4137241.1"/>
    </source>
</evidence>
<proteinExistence type="predicted"/>
<sequence>MNKMGITQQMKDMFEAMDPKNIDNLDDWIVTYKDDVDVLDRNKRHKPEIPRATFRDDPLALSCASYRIYKNEPARRFVNIDTVNATPEDRVHAQAIRDYYNGRYTMKALRGNTLTEWQQKAAQFLSGMYHLNTDELGMLYKLPYFYEEDLTMDEIIAETTTCVVTTANRFVEEEQLTLTPLRRVMVTRKGSADVVHYYYLDQHQHAVVVSCPSTNQLSAMMDGLFLQPKICVKGYSFLRDIGVNAHHHIKKLGRWELVF</sequence>
<gene>
    <name evidence="1" type="ORF">UFOVP328_11</name>
</gene>